<proteinExistence type="predicted"/>
<evidence type="ECO:0000313" key="3">
    <source>
        <dbReference type="Proteomes" id="UP000005237"/>
    </source>
</evidence>
<reference evidence="2" key="2">
    <citation type="submission" date="2022-06" db="UniProtKB">
        <authorList>
            <consortium name="EnsemblMetazoa"/>
        </authorList>
    </citation>
    <scope>IDENTIFICATION</scope>
    <source>
        <strain evidence="2">DF5081</strain>
    </source>
</reference>
<dbReference type="Pfam" id="PF10551">
    <property type="entry name" value="MULE"/>
    <property type="match status" value="1"/>
</dbReference>
<sequence>MGRGRNTIAENINGWMMKKKKEYPNSSDVIYYCVEQYSHHKCPGAWVINKVTNEYRIVKPHRNHERDALANQTRFARQALKDKSGNGTCREVIDNVRAEFGAEASVALGSYDTKRRIIHREKSRFDPETTEMDKGGNISTTYSRTLDGKPFLLVDKIVNQHRLLVFGSETGLQLLARSFIVFVDGTFDCCPPGYQQMFSFHVYLSENDVRPVLFALLGDKQLNSYTALLDEITKIPALSAWNPTLLISDYETNIRNSFINKFPLCAIAGCYFHIVQSWRRKAEKLGIYVEFFGAFSFHFNKSSPITDGSLREFWQILKALPFIPENSIPYYYDIIVATLPMQKSAELSDYLEYLEKYYVIGNVQTAVVPRFPPSTWSCHLRTLNSVHRTTNTVEAWHRQLQSVATCHNGFSRIHLSDLLKKVQQEERHTTLDFEDLQINPNFRVSRSRKVKNLLKDERIRRAVENTPVVPRLPLSDLDLLKSIALAMV</sequence>
<dbReference type="Proteomes" id="UP000005237">
    <property type="component" value="Unassembled WGS sequence"/>
</dbReference>
<keyword evidence="3" id="KW-1185">Reference proteome</keyword>
<name>A0A8R1ELE2_CAEJA</name>
<dbReference type="AlphaFoldDB" id="A0A8R1ELE2"/>
<accession>A0A8R1ELE2</accession>
<evidence type="ECO:0000259" key="1">
    <source>
        <dbReference type="Pfam" id="PF10551"/>
    </source>
</evidence>
<evidence type="ECO:0000313" key="2">
    <source>
        <dbReference type="EnsemblMetazoa" id="CJA36036.1"/>
    </source>
</evidence>
<reference evidence="3" key="1">
    <citation type="submission" date="2010-08" db="EMBL/GenBank/DDBJ databases">
        <authorList>
            <consortium name="Caenorhabditis japonica Sequencing Consortium"/>
            <person name="Wilson R.K."/>
        </authorList>
    </citation>
    <scope>NUCLEOTIDE SEQUENCE [LARGE SCALE GENOMIC DNA]</scope>
    <source>
        <strain evidence="3">DF5081</strain>
    </source>
</reference>
<protein>
    <submittedName>
        <fullName evidence="2">MULE domain-containing protein</fullName>
    </submittedName>
</protein>
<organism evidence="2 3">
    <name type="scientific">Caenorhabditis japonica</name>
    <dbReference type="NCBI Taxonomy" id="281687"/>
    <lineage>
        <taxon>Eukaryota</taxon>
        <taxon>Metazoa</taxon>
        <taxon>Ecdysozoa</taxon>
        <taxon>Nematoda</taxon>
        <taxon>Chromadorea</taxon>
        <taxon>Rhabditida</taxon>
        <taxon>Rhabditina</taxon>
        <taxon>Rhabditomorpha</taxon>
        <taxon>Rhabditoidea</taxon>
        <taxon>Rhabditidae</taxon>
        <taxon>Peloderinae</taxon>
        <taxon>Caenorhabditis</taxon>
    </lineage>
</organism>
<dbReference type="PANTHER" id="PTHR47160:SF8">
    <property type="entry name" value="MULE TRANSPOSASE DOMAIN-CONTAINING PROTEIN"/>
    <property type="match status" value="1"/>
</dbReference>
<dbReference type="EnsemblMetazoa" id="CJA36036.1">
    <property type="protein sequence ID" value="CJA36036.1"/>
    <property type="gene ID" value="WBGene00211883"/>
</dbReference>
<dbReference type="InterPro" id="IPR018289">
    <property type="entry name" value="MULE_transposase_dom"/>
</dbReference>
<feature type="domain" description="MULE transposase" evidence="1">
    <location>
        <begin position="181"/>
        <end position="276"/>
    </location>
</feature>
<dbReference type="PANTHER" id="PTHR47160">
    <property type="entry name" value="PUTATIVE-RELATED"/>
    <property type="match status" value="1"/>
</dbReference>